<feature type="chain" id="PRO_5004624189" description="SGNH hydrolase-type esterase domain-containing protein" evidence="1">
    <location>
        <begin position="23"/>
        <end position="250"/>
    </location>
</feature>
<evidence type="ECO:0000256" key="1">
    <source>
        <dbReference type="SAM" id="SignalP"/>
    </source>
</evidence>
<evidence type="ECO:0000313" key="2">
    <source>
        <dbReference type="EMBL" id="ERI85829.1"/>
    </source>
</evidence>
<dbReference type="SUPFAM" id="SSF52266">
    <property type="entry name" value="SGNH hydrolase"/>
    <property type="match status" value="1"/>
</dbReference>
<comment type="caution">
    <text evidence="2">The sequence shown here is derived from an EMBL/GenBank/DDBJ whole genome shotgun (WGS) entry which is preliminary data.</text>
</comment>
<dbReference type="Gene3D" id="3.40.50.1110">
    <property type="entry name" value="SGNH hydrolase"/>
    <property type="match status" value="1"/>
</dbReference>
<dbReference type="InterPro" id="IPR036514">
    <property type="entry name" value="SGNH_hydro_sf"/>
</dbReference>
<gene>
    <name evidence="2" type="ORF">HMPREF1981_01313</name>
</gene>
<dbReference type="GO" id="GO:0016788">
    <property type="term" value="F:hydrolase activity, acting on ester bonds"/>
    <property type="evidence" value="ECO:0007669"/>
    <property type="project" value="UniProtKB-ARBA"/>
</dbReference>
<dbReference type="OrthoDB" id="9805821at2"/>
<organism evidence="2 3">
    <name type="scientific">Bacteroides pyogenes F0041</name>
    <dbReference type="NCBI Taxonomy" id="1321819"/>
    <lineage>
        <taxon>Bacteria</taxon>
        <taxon>Pseudomonadati</taxon>
        <taxon>Bacteroidota</taxon>
        <taxon>Bacteroidia</taxon>
        <taxon>Bacteroidales</taxon>
        <taxon>Bacteroidaceae</taxon>
        <taxon>Bacteroides</taxon>
    </lineage>
</organism>
<dbReference type="RefSeq" id="WP_021644677.1">
    <property type="nucleotide sequence ID" value="NZ_KE993083.1"/>
</dbReference>
<proteinExistence type="predicted"/>
<reference evidence="2 3" key="1">
    <citation type="submission" date="2013-08" db="EMBL/GenBank/DDBJ databases">
        <authorList>
            <person name="Weinstock G."/>
            <person name="Sodergren E."/>
            <person name="Wylie T."/>
            <person name="Fulton L."/>
            <person name="Fulton R."/>
            <person name="Fronick C."/>
            <person name="O'Laughlin M."/>
            <person name="Godfrey J."/>
            <person name="Miner T."/>
            <person name="Herter B."/>
            <person name="Appelbaum E."/>
            <person name="Cordes M."/>
            <person name="Lek S."/>
            <person name="Wollam A."/>
            <person name="Pepin K.H."/>
            <person name="Palsikar V.B."/>
            <person name="Mitreva M."/>
            <person name="Wilson R.K."/>
        </authorList>
    </citation>
    <scope>NUCLEOTIDE SEQUENCE [LARGE SCALE GENOMIC DNA]</scope>
    <source>
        <strain evidence="2 3">F0041</strain>
    </source>
</reference>
<feature type="signal peptide" evidence="1">
    <location>
        <begin position="1"/>
        <end position="22"/>
    </location>
</feature>
<keyword evidence="1" id="KW-0732">Signal</keyword>
<evidence type="ECO:0008006" key="4">
    <source>
        <dbReference type="Google" id="ProtNLM"/>
    </source>
</evidence>
<dbReference type="EMBL" id="AWSV01000073">
    <property type="protein sequence ID" value="ERI85829.1"/>
    <property type="molecule type" value="Genomic_DNA"/>
</dbReference>
<dbReference type="Proteomes" id="UP000016496">
    <property type="component" value="Unassembled WGS sequence"/>
</dbReference>
<protein>
    <recommendedName>
        <fullName evidence="4">SGNH hydrolase-type esterase domain-containing protein</fullName>
    </recommendedName>
</protein>
<name>U2C5R9_9BACE</name>
<dbReference type="GeneID" id="99754204"/>
<dbReference type="PATRIC" id="fig|1321819.3.peg.1195"/>
<evidence type="ECO:0000313" key="3">
    <source>
        <dbReference type="Proteomes" id="UP000016496"/>
    </source>
</evidence>
<dbReference type="HOGENOM" id="CLU_051989_4_1_10"/>
<accession>U2C5R9</accession>
<dbReference type="AlphaFoldDB" id="U2C5R9"/>
<sequence>MKNLKSILFFGLLLSASVPCKAQTGAKAATDSVRFTEYLPVNHADATKWITRYQADIDRYQSENLKLQDVSCDVLFIGSSSINMWDNIYQDMHPLKIIRRSYGGAAIRDMIYNYNTIARSYRPKSIVLYVENDLAGSGEDITVGETFDFFRIFINRLKRDYPGVPVFILSFKPSPARIQMLPKQRTMNFLLEEYAEKEAQVFYVDVASCMYNREGEIRTDIFRDDNLHLNQTGYDLWTAILKPRLLKATN</sequence>